<gene>
    <name evidence="2" type="ORF">NKW50_11330</name>
</gene>
<evidence type="ECO:0000313" key="3">
    <source>
        <dbReference type="Proteomes" id="UP001523528"/>
    </source>
</evidence>
<dbReference type="Pfam" id="PF01593">
    <property type="entry name" value="Amino_oxidase"/>
    <property type="match status" value="1"/>
</dbReference>
<keyword evidence="3" id="KW-1185">Reference proteome</keyword>
<dbReference type="SUPFAM" id="SSF51971">
    <property type="entry name" value="Nucleotide-binding domain"/>
    <property type="match status" value="1"/>
</dbReference>
<sequence>MAQDEKIVVIGAGPAGLTLAYELLKAGRNNVTVYECDKQVGGISKTIKHHGNRIDIGGHRFFSKSDWVMSWWKSFLPIAATNEQNVTLQYQGKERELLVGPQSPSTDDVMLVRSRLSRIYYNKTFFDYPLKLTPKNLTKLGLRKTIIFGLSYLWGRLDKITPELTLEDFFINRFGRKLYQQFFKDYTEKVWGVPCSSISADWGAQRVKSLSISSVLLHACKRALGLQKKSSTQTSLIEQFIYPKYGPGQMWETVARHITDMGGTILLNHQVNGIAFDNNRVSSIMVKNPDGSQENQKCDVLVSTMPIKDLVVASGNHFSPAVQLIAKNLQYRDFITVGLLYNSSEITRRLNDNWIYIQEPGVHVGRVQIFNNWSPYMVANPETTWLGLEFFCSEGNDLWMLSEQEMIKLACFEMKKIGLVSTLDALDSVVVRVPKAYPGYFGESYKSFGIVRDALNTVENLFLIGRNGMHCYNNQDHSMLTAKEAADQIISGQQDKDKLWKINIDDDYHEEKSN</sequence>
<organism evidence="2 3">
    <name type="scientific">Acetobacter lambici</name>
    <dbReference type="NCBI Taxonomy" id="1332824"/>
    <lineage>
        <taxon>Bacteria</taxon>
        <taxon>Pseudomonadati</taxon>
        <taxon>Pseudomonadota</taxon>
        <taxon>Alphaproteobacteria</taxon>
        <taxon>Acetobacterales</taxon>
        <taxon>Acetobacteraceae</taxon>
        <taxon>Acetobacter</taxon>
    </lineage>
</organism>
<dbReference type="NCBIfam" id="NF005548">
    <property type="entry name" value="PRK07208.1-4"/>
    <property type="match status" value="1"/>
</dbReference>
<proteinExistence type="predicted"/>
<reference evidence="2 3" key="1">
    <citation type="submission" date="2022-06" db="EMBL/GenBank/DDBJ databases">
        <title>Acetobacer genomes from food samples.</title>
        <authorList>
            <person name="Sombolestani A."/>
        </authorList>
    </citation>
    <scope>NUCLEOTIDE SEQUENCE [LARGE SCALE GENOMIC DNA]</scope>
    <source>
        <strain evidence="2 3">R-83285</strain>
    </source>
</reference>
<dbReference type="PANTHER" id="PTHR21197:SF0">
    <property type="entry name" value="UDP-GALACTOPYRANOSE MUTASE"/>
    <property type="match status" value="1"/>
</dbReference>
<dbReference type="NCBIfam" id="NF005546">
    <property type="entry name" value="PRK07208.1-2"/>
    <property type="match status" value="1"/>
</dbReference>
<dbReference type="PRINTS" id="PR00419">
    <property type="entry name" value="ADXRDTASE"/>
</dbReference>
<name>A0ABT1F4X9_9PROT</name>
<protein>
    <submittedName>
        <fullName evidence="2">NAD(P)/FAD-dependent oxidoreductase</fullName>
    </submittedName>
</protein>
<dbReference type="Gene3D" id="3.50.50.60">
    <property type="entry name" value="FAD/NAD(P)-binding domain"/>
    <property type="match status" value="1"/>
</dbReference>
<feature type="domain" description="Amine oxidase" evidence="1">
    <location>
        <begin position="15"/>
        <end position="490"/>
    </location>
</feature>
<comment type="caution">
    <text evidence="2">The sequence shown here is derived from an EMBL/GenBank/DDBJ whole genome shotgun (WGS) entry which is preliminary data.</text>
</comment>
<dbReference type="RefSeq" id="WP_165990957.1">
    <property type="nucleotide sequence ID" value="NZ_JAMYZY010000024.1"/>
</dbReference>
<evidence type="ECO:0000259" key="1">
    <source>
        <dbReference type="Pfam" id="PF01593"/>
    </source>
</evidence>
<accession>A0ABT1F4X9</accession>
<dbReference type="Proteomes" id="UP001523528">
    <property type="component" value="Unassembled WGS sequence"/>
</dbReference>
<dbReference type="PANTHER" id="PTHR21197">
    <property type="entry name" value="UDP-GALACTOPYRANOSE MUTASE"/>
    <property type="match status" value="1"/>
</dbReference>
<dbReference type="InterPro" id="IPR002937">
    <property type="entry name" value="Amino_oxidase"/>
</dbReference>
<dbReference type="EMBL" id="JAMYZZ010000023">
    <property type="protein sequence ID" value="MCP1259183.1"/>
    <property type="molecule type" value="Genomic_DNA"/>
</dbReference>
<dbReference type="InterPro" id="IPR036188">
    <property type="entry name" value="FAD/NAD-bd_sf"/>
</dbReference>
<evidence type="ECO:0000313" key="2">
    <source>
        <dbReference type="EMBL" id="MCP1259183.1"/>
    </source>
</evidence>